<protein>
    <recommendedName>
        <fullName evidence="1">Rab-GAP TBC domain-containing protein</fullName>
    </recommendedName>
</protein>
<gene>
    <name evidence="2" type="ORF">FOZ60_014351</name>
</gene>
<feature type="domain" description="Rab-GAP TBC" evidence="1">
    <location>
        <begin position="412"/>
        <end position="600"/>
    </location>
</feature>
<accession>A0A7J6P8E8</accession>
<proteinExistence type="predicted"/>
<dbReference type="EMBL" id="JABANP010000067">
    <property type="protein sequence ID" value="KAF4692026.1"/>
    <property type="molecule type" value="Genomic_DNA"/>
</dbReference>
<dbReference type="Gene3D" id="1.10.8.270">
    <property type="entry name" value="putative rabgap domain of human tbc1 domain family member 14 like domains"/>
    <property type="match status" value="1"/>
</dbReference>
<dbReference type="PROSITE" id="PS50086">
    <property type="entry name" value="TBC_RABGAP"/>
    <property type="match status" value="1"/>
</dbReference>
<dbReference type="Pfam" id="PF00566">
    <property type="entry name" value="RabGAP-TBC"/>
    <property type="match status" value="1"/>
</dbReference>
<dbReference type="PANTHER" id="PTHR47219">
    <property type="entry name" value="RAB GTPASE-ACTIVATING PROTEIN 1-LIKE"/>
    <property type="match status" value="1"/>
</dbReference>
<reference evidence="2 3" key="1">
    <citation type="submission" date="2020-04" db="EMBL/GenBank/DDBJ databases">
        <title>Perkinsus olseni comparative genomics.</title>
        <authorList>
            <person name="Bogema D.R."/>
        </authorList>
    </citation>
    <scope>NUCLEOTIDE SEQUENCE [LARGE SCALE GENOMIC DNA]</scope>
    <source>
        <strain evidence="2">00978-12</strain>
    </source>
</reference>
<comment type="caution">
    <text evidence="2">The sequence shown here is derived from an EMBL/GenBank/DDBJ whole genome shotgun (WGS) entry which is preliminary data.</text>
</comment>
<evidence type="ECO:0000259" key="1">
    <source>
        <dbReference type="PROSITE" id="PS50086"/>
    </source>
</evidence>
<evidence type="ECO:0000313" key="3">
    <source>
        <dbReference type="Proteomes" id="UP000541610"/>
    </source>
</evidence>
<dbReference type="SUPFAM" id="SSF47923">
    <property type="entry name" value="Ypt/Rab-GAP domain of gyp1p"/>
    <property type="match status" value="2"/>
</dbReference>
<dbReference type="SMART" id="SM00164">
    <property type="entry name" value="TBC"/>
    <property type="match status" value="1"/>
</dbReference>
<dbReference type="GO" id="GO:0005096">
    <property type="term" value="F:GTPase activator activity"/>
    <property type="evidence" value="ECO:0007669"/>
    <property type="project" value="TreeGrafter"/>
</dbReference>
<dbReference type="Proteomes" id="UP000541610">
    <property type="component" value="Unassembled WGS sequence"/>
</dbReference>
<evidence type="ECO:0000313" key="2">
    <source>
        <dbReference type="EMBL" id="KAF4692026.1"/>
    </source>
</evidence>
<name>A0A7J6P8E8_PEROL</name>
<dbReference type="OrthoDB" id="294251at2759"/>
<dbReference type="PANTHER" id="PTHR47219:SF20">
    <property type="entry name" value="TBC1 DOMAIN FAMILY MEMBER 2B"/>
    <property type="match status" value="1"/>
</dbReference>
<dbReference type="AlphaFoldDB" id="A0A7J6P8E8"/>
<dbReference type="GO" id="GO:0031267">
    <property type="term" value="F:small GTPase binding"/>
    <property type="evidence" value="ECO:0007669"/>
    <property type="project" value="TreeGrafter"/>
</dbReference>
<dbReference type="InterPro" id="IPR050302">
    <property type="entry name" value="Rab_GAP_TBC_domain"/>
</dbReference>
<organism evidence="2 3">
    <name type="scientific">Perkinsus olseni</name>
    <name type="common">Perkinsus atlanticus</name>
    <dbReference type="NCBI Taxonomy" id="32597"/>
    <lineage>
        <taxon>Eukaryota</taxon>
        <taxon>Sar</taxon>
        <taxon>Alveolata</taxon>
        <taxon>Perkinsozoa</taxon>
        <taxon>Perkinsea</taxon>
        <taxon>Perkinsida</taxon>
        <taxon>Perkinsidae</taxon>
        <taxon>Perkinsus</taxon>
    </lineage>
</organism>
<dbReference type="InterPro" id="IPR035969">
    <property type="entry name" value="Rab-GAP_TBC_sf"/>
</dbReference>
<sequence length="754" mass="83987">MSIKVIDTQGLWRKIRVDVSEVSEYVSRAGDDEPKGGVSITREKLLQEADAFKRSVVKFGCFCAQLQSDDELSSILLPAGRELANAFGVLCTCMTAVALKGGKCLTAEVAALGDDINKQVDNLNAAALTNRASVSRICGALLERIQRVKKMSLEPSSACRKIVIRNIKCMQDAQDELASSLERAKEGKKTEDEAPELVDEEDDVLDFDGDDDLFLVESAEELIGAFEGIVLFLMADAFSSSTPMNLCTHAHDDLEPIEVVRKVFEYFGGRPVPVELHTMEEGADVFAEKFGKICAENSGKFLREFMVFAGAGRRTFHGLVNGVFIFVRWCADLGVDFDLDAVEIIKNTYPGKLLRAFDRLLKILPDLPSEASALHIRGCPCLECRWGSILDHYITTNSAIPTPVVQRLVRKGIPRSVREGAWFWLSGGSAVARDRNPGYCSLLGVDGDYAELIDLDVSRTFCGEKEWQKKGGAKILGRILRAYSLRNPMVGYCQGLSYMGALLLEVCSEEVAFCCLCALVEDGSMPPDYYTSLKGAIVDRLVLEELAKQNVKGLCGALEEEGRSFDEFSFLAVSWFLCLFTATLPVEVSVRVWDFYMTYGICVIFRVSLGILTVAQGPIVEGAEDINDLRDLIEKSLNEIGVCDVPDYCMSFNKVTNTVVETLRESKRRRMSREEEIDRKMGKKGDALDRCFLAVIDRPEESPEKKVNENYFQVDRERTSSSAASGGRRDARLLGELEDFMMFKKPHHHRRRRK</sequence>
<dbReference type="Gene3D" id="1.10.472.80">
    <property type="entry name" value="Ypt/Rab-GAP domain of gyp1p, domain 3"/>
    <property type="match status" value="1"/>
</dbReference>
<dbReference type="InterPro" id="IPR000195">
    <property type="entry name" value="Rab-GAP-TBC_dom"/>
</dbReference>